<name>A0A835EM76_9POAL</name>
<keyword evidence="2" id="KW-0539">Nucleus</keyword>
<comment type="subcellular location">
    <subcellularLocation>
        <location evidence="1">Nucleus</location>
    </subcellularLocation>
</comment>
<accession>A0A835EM76</accession>
<dbReference type="NCBIfam" id="TIGR01053">
    <property type="entry name" value="LSD1"/>
    <property type="match status" value="2"/>
</dbReference>
<dbReference type="InterPro" id="IPR040319">
    <property type="entry name" value="LSD1-like"/>
</dbReference>
<sequence>MVCGYCRQLLAYPKGSVHVQCFGCGTINLVLEDFFAFSPSLSEHEVGKVYCGKCETLLMYPFGAPAVKCSNCCFVTEVGVSELLLLT</sequence>
<dbReference type="InterPro" id="IPR005735">
    <property type="entry name" value="Znf_LSD1"/>
</dbReference>
<evidence type="ECO:0000259" key="3">
    <source>
        <dbReference type="Pfam" id="PF06943"/>
    </source>
</evidence>
<evidence type="ECO:0000313" key="5">
    <source>
        <dbReference type="Proteomes" id="UP000636709"/>
    </source>
</evidence>
<organism evidence="4 5">
    <name type="scientific">Digitaria exilis</name>
    <dbReference type="NCBI Taxonomy" id="1010633"/>
    <lineage>
        <taxon>Eukaryota</taxon>
        <taxon>Viridiplantae</taxon>
        <taxon>Streptophyta</taxon>
        <taxon>Embryophyta</taxon>
        <taxon>Tracheophyta</taxon>
        <taxon>Spermatophyta</taxon>
        <taxon>Magnoliopsida</taxon>
        <taxon>Liliopsida</taxon>
        <taxon>Poales</taxon>
        <taxon>Poaceae</taxon>
        <taxon>PACMAD clade</taxon>
        <taxon>Panicoideae</taxon>
        <taxon>Panicodae</taxon>
        <taxon>Paniceae</taxon>
        <taxon>Anthephorinae</taxon>
        <taxon>Digitaria</taxon>
    </lineage>
</organism>
<evidence type="ECO:0000256" key="1">
    <source>
        <dbReference type="ARBA" id="ARBA00004123"/>
    </source>
</evidence>
<reference evidence="4" key="1">
    <citation type="submission" date="2020-07" db="EMBL/GenBank/DDBJ databases">
        <title>Genome sequence and genetic diversity analysis of an under-domesticated orphan crop, white fonio (Digitaria exilis).</title>
        <authorList>
            <person name="Bennetzen J.L."/>
            <person name="Chen S."/>
            <person name="Ma X."/>
            <person name="Wang X."/>
            <person name="Yssel A.E.J."/>
            <person name="Chaluvadi S.R."/>
            <person name="Johnson M."/>
            <person name="Gangashetty P."/>
            <person name="Hamidou F."/>
            <person name="Sanogo M.D."/>
            <person name="Zwaenepoel A."/>
            <person name="Wallace J."/>
            <person name="Van De Peer Y."/>
            <person name="Van Deynze A."/>
        </authorList>
    </citation>
    <scope>NUCLEOTIDE SEQUENCE</scope>
    <source>
        <tissue evidence="4">Leaves</tissue>
    </source>
</reference>
<dbReference type="EMBL" id="JACEFO010001880">
    <property type="protein sequence ID" value="KAF8696886.1"/>
    <property type="molecule type" value="Genomic_DNA"/>
</dbReference>
<keyword evidence="5" id="KW-1185">Reference proteome</keyword>
<feature type="domain" description="Zinc finger LSD1-type" evidence="3">
    <location>
        <begin position="3"/>
        <end position="27"/>
    </location>
</feature>
<gene>
    <name evidence="4" type="ORF">HU200_036528</name>
</gene>
<dbReference type="GO" id="GO:0005634">
    <property type="term" value="C:nucleus"/>
    <property type="evidence" value="ECO:0007669"/>
    <property type="project" value="UniProtKB-SubCell"/>
</dbReference>
<evidence type="ECO:0000313" key="4">
    <source>
        <dbReference type="EMBL" id="KAF8696886.1"/>
    </source>
</evidence>
<dbReference type="PANTHER" id="PTHR31747:SF17">
    <property type="entry name" value="PROTEIN LOL2"/>
    <property type="match status" value="1"/>
</dbReference>
<dbReference type="Pfam" id="PF06943">
    <property type="entry name" value="zf-LSD1"/>
    <property type="match status" value="2"/>
</dbReference>
<feature type="domain" description="Zinc finger LSD1-type" evidence="3">
    <location>
        <begin position="51"/>
        <end position="75"/>
    </location>
</feature>
<dbReference type="OrthoDB" id="509329at2759"/>
<protein>
    <recommendedName>
        <fullName evidence="3">Zinc finger LSD1-type domain-containing protein</fullName>
    </recommendedName>
</protein>
<dbReference type="Proteomes" id="UP000636709">
    <property type="component" value="Unassembled WGS sequence"/>
</dbReference>
<dbReference type="AlphaFoldDB" id="A0A835EM76"/>
<proteinExistence type="predicted"/>
<comment type="caution">
    <text evidence="4">The sequence shown here is derived from an EMBL/GenBank/DDBJ whole genome shotgun (WGS) entry which is preliminary data.</text>
</comment>
<dbReference type="PANTHER" id="PTHR31747">
    <property type="entry name" value="PROTEIN LSD1"/>
    <property type="match status" value="1"/>
</dbReference>
<evidence type="ECO:0000256" key="2">
    <source>
        <dbReference type="ARBA" id="ARBA00023242"/>
    </source>
</evidence>